<dbReference type="EMBL" id="SMOL01000695">
    <property type="protein sequence ID" value="KAB2601088.1"/>
    <property type="molecule type" value="Genomic_DNA"/>
</dbReference>
<feature type="coiled-coil region" evidence="11">
    <location>
        <begin position="170"/>
        <end position="197"/>
    </location>
</feature>
<keyword evidence="11" id="KW-0175">Coiled coil</keyword>
<dbReference type="GO" id="GO:0000287">
    <property type="term" value="F:magnesium ion binding"/>
    <property type="evidence" value="ECO:0007669"/>
    <property type="project" value="InterPro"/>
</dbReference>
<organism evidence="13 14">
    <name type="scientific">Pyrus ussuriensis x Pyrus communis</name>
    <dbReference type="NCBI Taxonomy" id="2448454"/>
    <lineage>
        <taxon>Eukaryota</taxon>
        <taxon>Viridiplantae</taxon>
        <taxon>Streptophyta</taxon>
        <taxon>Embryophyta</taxon>
        <taxon>Tracheophyta</taxon>
        <taxon>Spermatophyta</taxon>
        <taxon>Magnoliopsida</taxon>
        <taxon>eudicotyledons</taxon>
        <taxon>Gunneridae</taxon>
        <taxon>Pentapetalae</taxon>
        <taxon>rosids</taxon>
        <taxon>fabids</taxon>
        <taxon>Rosales</taxon>
        <taxon>Rosaceae</taxon>
        <taxon>Amygdaloideae</taxon>
        <taxon>Maleae</taxon>
        <taxon>Pyrus</taxon>
    </lineage>
</organism>
<comment type="cofactor">
    <cofactor evidence="1">
        <name>Mn(2+)</name>
        <dbReference type="ChEBI" id="CHEBI:29035"/>
    </cofactor>
</comment>
<keyword evidence="8" id="KW-0804">Transcription</keyword>
<accession>A0A5N5FD93</accession>
<dbReference type="OrthoDB" id="690068at2759"/>
<keyword evidence="7" id="KW-0805">Transcription regulation</keyword>
<dbReference type="InterPro" id="IPR008949">
    <property type="entry name" value="Isoprenoid_synthase_dom_sf"/>
</dbReference>
<dbReference type="AlphaFoldDB" id="A0A5N5FD93"/>
<comment type="cofactor">
    <cofactor evidence="2">
        <name>Mg(2+)</name>
        <dbReference type="ChEBI" id="CHEBI:18420"/>
    </cofactor>
</comment>
<protein>
    <submittedName>
        <fullName evidence="13">Transcription factor DYSFUNCTIONAL TAPETUM 1-like</fullName>
    </submittedName>
</protein>
<dbReference type="Gene3D" id="4.10.280.10">
    <property type="entry name" value="Helix-loop-helix DNA-binding domain"/>
    <property type="match status" value="1"/>
</dbReference>
<proteinExistence type="predicted"/>
<dbReference type="GO" id="GO:0010333">
    <property type="term" value="F:terpene synthase activity"/>
    <property type="evidence" value="ECO:0007669"/>
    <property type="project" value="InterPro"/>
</dbReference>
<dbReference type="InterPro" id="IPR050148">
    <property type="entry name" value="Terpene_synthase-like"/>
</dbReference>
<gene>
    <name evidence="13" type="ORF">D8674_002093</name>
</gene>
<evidence type="ECO:0000256" key="1">
    <source>
        <dbReference type="ARBA" id="ARBA00001936"/>
    </source>
</evidence>
<evidence type="ECO:0000259" key="12">
    <source>
        <dbReference type="Pfam" id="PF03936"/>
    </source>
</evidence>
<dbReference type="GO" id="GO:0016114">
    <property type="term" value="P:terpenoid biosynthetic process"/>
    <property type="evidence" value="ECO:0007669"/>
    <property type="project" value="InterPro"/>
</dbReference>
<evidence type="ECO:0000256" key="7">
    <source>
        <dbReference type="ARBA" id="ARBA00023015"/>
    </source>
</evidence>
<evidence type="ECO:0000256" key="8">
    <source>
        <dbReference type="ARBA" id="ARBA00023163"/>
    </source>
</evidence>
<dbReference type="InterPro" id="IPR005630">
    <property type="entry name" value="Terpene_synthase_metal-bd"/>
</dbReference>
<dbReference type="SUPFAM" id="SSF48239">
    <property type="entry name" value="Terpenoid cyclases/Protein prenyltransferases"/>
    <property type="match status" value="1"/>
</dbReference>
<sequence length="303" mass="34373">MIDAVQRLGIDYHFEDEIDQILQKQHIISSTTAHGAHDPTDLHEVALRFRLLRQHGYFVSDGLTNPNLSDERIEFTKSVSFIYLIDDIFDVYGTLDDLILFTEVVNGWEIGAIEHLPDYMKICFKALYDMTDEISCKKLNKVLVSPNPFPAAFTKASLNLARMMNKATIVEDAITYIQELQQKVDFLKDQLFEMEASSAETLQPNKEETHAAEEMKKFGIQTEVNVTKIDGNKLWVKTVLEKKRGGFTKLMEAMTGFGFELTDTSVTTSNGVMMVSSCITGFCCDKLEVEQTRELMLEIINGI</sequence>
<dbReference type="InterPro" id="IPR036638">
    <property type="entry name" value="HLH_DNA-bd_sf"/>
</dbReference>
<dbReference type="GO" id="GO:0005634">
    <property type="term" value="C:nucleus"/>
    <property type="evidence" value="ECO:0007669"/>
    <property type="project" value="UniProtKB-SubCell"/>
</dbReference>
<evidence type="ECO:0000313" key="13">
    <source>
        <dbReference type="EMBL" id="KAB2601088.1"/>
    </source>
</evidence>
<dbReference type="Gene3D" id="1.10.600.10">
    <property type="entry name" value="Farnesyl Diphosphate Synthase"/>
    <property type="match status" value="1"/>
</dbReference>
<dbReference type="InterPro" id="IPR008930">
    <property type="entry name" value="Terpenoid_cyclase/PrenylTrfase"/>
</dbReference>
<reference evidence="13 14" key="1">
    <citation type="submission" date="2019-09" db="EMBL/GenBank/DDBJ databases">
        <authorList>
            <person name="Ou C."/>
        </authorList>
    </citation>
    <scope>NUCLEOTIDE SEQUENCE [LARGE SCALE GENOMIC DNA]</scope>
    <source>
        <strain evidence="13">S2</strain>
        <tissue evidence="13">Leaf</tissue>
    </source>
</reference>
<reference evidence="13 14" key="3">
    <citation type="submission" date="2019-11" db="EMBL/GenBank/DDBJ databases">
        <title>A de novo genome assembly of a pear dwarfing rootstock.</title>
        <authorList>
            <person name="Wang F."/>
            <person name="Wang J."/>
            <person name="Li S."/>
            <person name="Zhang Y."/>
            <person name="Fang M."/>
            <person name="Ma L."/>
            <person name="Zhao Y."/>
            <person name="Jiang S."/>
        </authorList>
    </citation>
    <scope>NUCLEOTIDE SEQUENCE [LARGE SCALE GENOMIC DNA]</scope>
    <source>
        <strain evidence="13">S2</strain>
        <tissue evidence="13">Leaf</tissue>
    </source>
</reference>
<dbReference type="PANTHER" id="PTHR31225:SF0">
    <property type="entry name" value="S-(+)-LINALOOL SYNTHASE, CHLOROPLASTIC"/>
    <property type="match status" value="1"/>
</dbReference>
<reference evidence="14" key="2">
    <citation type="submission" date="2019-10" db="EMBL/GenBank/DDBJ databases">
        <title>A de novo genome assembly of a pear dwarfing rootstock.</title>
        <authorList>
            <person name="Wang F."/>
            <person name="Wang J."/>
            <person name="Li S."/>
            <person name="Zhang Y."/>
            <person name="Fang M."/>
            <person name="Ma L."/>
            <person name="Zhao Y."/>
            <person name="Jiang S."/>
        </authorList>
    </citation>
    <scope>NUCLEOTIDE SEQUENCE [LARGE SCALE GENOMIC DNA]</scope>
</reference>
<dbReference type="GO" id="GO:0046983">
    <property type="term" value="F:protein dimerization activity"/>
    <property type="evidence" value="ECO:0007669"/>
    <property type="project" value="InterPro"/>
</dbReference>
<dbReference type="SUPFAM" id="SSF47459">
    <property type="entry name" value="HLH, helix-loop-helix DNA-binding domain"/>
    <property type="match status" value="1"/>
</dbReference>
<evidence type="ECO:0000256" key="9">
    <source>
        <dbReference type="ARBA" id="ARBA00023239"/>
    </source>
</evidence>
<comment type="subcellular location">
    <subcellularLocation>
        <location evidence="3">Nucleus</location>
    </subcellularLocation>
</comment>
<evidence type="ECO:0000256" key="5">
    <source>
        <dbReference type="ARBA" id="ARBA00022723"/>
    </source>
</evidence>
<evidence type="ECO:0000256" key="11">
    <source>
        <dbReference type="SAM" id="Coils"/>
    </source>
</evidence>
<keyword evidence="6" id="KW-0460">Magnesium</keyword>
<keyword evidence="5" id="KW-0479">Metal-binding</keyword>
<keyword evidence="9" id="KW-0456">Lyase</keyword>
<dbReference type="PANTHER" id="PTHR31225">
    <property type="entry name" value="OS04G0344100 PROTEIN-RELATED"/>
    <property type="match status" value="1"/>
</dbReference>
<keyword evidence="10" id="KW-0539">Nucleus</keyword>
<evidence type="ECO:0000256" key="6">
    <source>
        <dbReference type="ARBA" id="ARBA00022842"/>
    </source>
</evidence>
<evidence type="ECO:0000256" key="3">
    <source>
        <dbReference type="ARBA" id="ARBA00004123"/>
    </source>
</evidence>
<evidence type="ECO:0000256" key="10">
    <source>
        <dbReference type="ARBA" id="ARBA00023242"/>
    </source>
</evidence>
<name>A0A5N5FD93_9ROSA</name>
<dbReference type="SUPFAM" id="SSF48576">
    <property type="entry name" value="Terpenoid synthases"/>
    <property type="match status" value="1"/>
</dbReference>
<evidence type="ECO:0000256" key="2">
    <source>
        <dbReference type="ARBA" id="ARBA00001946"/>
    </source>
</evidence>
<feature type="domain" description="Terpene synthase metal-binding" evidence="12">
    <location>
        <begin position="62"/>
        <end position="138"/>
    </location>
</feature>
<evidence type="ECO:0000313" key="14">
    <source>
        <dbReference type="Proteomes" id="UP000327157"/>
    </source>
</evidence>
<dbReference type="Pfam" id="PF03936">
    <property type="entry name" value="Terpene_synth_C"/>
    <property type="match status" value="1"/>
</dbReference>
<comment type="caution">
    <text evidence="13">The sequence shown here is derived from an EMBL/GenBank/DDBJ whole genome shotgun (WGS) entry which is preliminary data.</text>
</comment>
<keyword evidence="14" id="KW-1185">Reference proteome</keyword>
<evidence type="ECO:0000256" key="4">
    <source>
        <dbReference type="ARBA" id="ARBA00004721"/>
    </source>
</evidence>
<dbReference type="Proteomes" id="UP000327157">
    <property type="component" value="Chromosome 10"/>
</dbReference>
<comment type="pathway">
    <text evidence="4">Secondary metabolite biosynthesis; terpenoid biosynthesis.</text>
</comment>